<gene>
    <name evidence="2" type="ORF">Plo01_44720</name>
</gene>
<reference evidence="2 3" key="1">
    <citation type="submission" date="2021-01" db="EMBL/GenBank/DDBJ databases">
        <title>Whole genome shotgun sequence of Planobispora longispora NBRC 13918.</title>
        <authorList>
            <person name="Komaki H."/>
            <person name="Tamura T."/>
        </authorList>
    </citation>
    <scope>NUCLEOTIDE SEQUENCE [LARGE SCALE GENOMIC DNA]</scope>
    <source>
        <strain evidence="2 3">NBRC 13918</strain>
    </source>
</reference>
<dbReference type="EMBL" id="BOOH01000037">
    <property type="protein sequence ID" value="GIH78043.1"/>
    <property type="molecule type" value="Genomic_DNA"/>
</dbReference>
<organism evidence="2 3">
    <name type="scientific">Planobispora longispora</name>
    <dbReference type="NCBI Taxonomy" id="28887"/>
    <lineage>
        <taxon>Bacteria</taxon>
        <taxon>Bacillati</taxon>
        <taxon>Actinomycetota</taxon>
        <taxon>Actinomycetes</taxon>
        <taxon>Streptosporangiales</taxon>
        <taxon>Streptosporangiaceae</taxon>
        <taxon>Planobispora</taxon>
    </lineage>
</organism>
<feature type="region of interest" description="Disordered" evidence="1">
    <location>
        <begin position="37"/>
        <end position="67"/>
    </location>
</feature>
<name>A0A8J3RTM9_9ACTN</name>
<evidence type="ECO:0000256" key="1">
    <source>
        <dbReference type="SAM" id="MobiDB-lite"/>
    </source>
</evidence>
<comment type="caution">
    <text evidence="2">The sequence shown here is derived from an EMBL/GenBank/DDBJ whole genome shotgun (WGS) entry which is preliminary data.</text>
</comment>
<keyword evidence="3" id="KW-1185">Reference proteome</keyword>
<evidence type="ECO:0000313" key="3">
    <source>
        <dbReference type="Proteomes" id="UP000616724"/>
    </source>
</evidence>
<feature type="compositionally biased region" description="Low complexity" evidence="1">
    <location>
        <begin position="43"/>
        <end position="52"/>
    </location>
</feature>
<accession>A0A8J3RTM9</accession>
<sequence length="67" mass="6712">MVPEVLTQGEEELHAALAELEAALAGAAPDEVGAVRLDDDDQPVVPVGPQPDAGEQQPLGSLAATAA</sequence>
<dbReference type="Proteomes" id="UP000616724">
    <property type="component" value="Unassembled WGS sequence"/>
</dbReference>
<protein>
    <submittedName>
        <fullName evidence="2">Uncharacterized protein</fullName>
    </submittedName>
</protein>
<evidence type="ECO:0000313" key="2">
    <source>
        <dbReference type="EMBL" id="GIH78043.1"/>
    </source>
</evidence>
<dbReference type="RefSeq" id="WP_203892590.1">
    <property type="nucleotide sequence ID" value="NZ_BOOH01000037.1"/>
</dbReference>
<dbReference type="AlphaFoldDB" id="A0A8J3RTM9"/>
<proteinExistence type="predicted"/>